<evidence type="ECO:0000256" key="2">
    <source>
        <dbReference type="ARBA" id="ARBA00002149"/>
    </source>
</evidence>
<dbReference type="CDD" id="cd00680">
    <property type="entry name" value="RHO_alpha_C"/>
    <property type="match status" value="1"/>
</dbReference>
<dbReference type="PANTHER" id="PTHR43756:SF5">
    <property type="entry name" value="CHOLINE MONOOXYGENASE, CHLOROPLASTIC"/>
    <property type="match status" value="1"/>
</dbReference>
<dbReference type="GO" id="GO:0019285">
    <property type="term" value="P:glycine betaine biosynthetic process from choline"/>
    <property type="evidence" value="ECO:0007669"/>
    <property type="project" value="UniProtKB-UniPathway"/>
</dbReference>
<dbReference type="UniPathway" id="UPA00529">
    <property type="reaction ID" value="UER00430"/>
</dbReference>
<dbReference type="InterPro" id="IPR015879">
    <property type="entry name" value="Ring_hydroxy_dOase_asu_C_dom"/>
</dbReference>
<comment type="caution">
    <text evidence="14">The sequence shown here is derived from an EMBL/GenBank/DDBJ whole genome shotgun (WGS) entry which is preliminary data.</text>
</comment>
<evidence type="ECO:0000256" key="8">
    <source>
        <dbReference type="ARBA" id="ARBA00022723"/>
    </source>
</evidence>
<comment type="catalytic activity">
    <reaction evidence="12">
        <text>choline + 2 reduced [2Fe-2S]-[ferredoxin] + O2 + 2 H(+) = betaine aldehyde hydrate + 2 oxidized [2Fe-2S]-[ferredoxin] + H2O</text>
        <dbReference type="Rhea" id="RHEA:17769"/>
        <dbReference type="Rhea" id="RHEA-COMP:10000"/>
        <dbReference type="Rhea" id="RHEA-COMP:10001"/>
        <dbReference type="ChEBI" id="CHEBI:15354"/>
        <dbReference type="ChEBI" id="CHEBI:15377"/>
        <dbReference type="ChEBI" id="CHEBI:15378"/>
        <dbReference type="ChEBI" id="CHEBI:15379"/>
        <dbReference type="ChEBI" id="CHEBI:15870"/>
        <dbReference type="ChEBI" id="CHEBI:33737"/>
        <dbReference type="ChEBI" id="CHEBI:33738"/>
        <dbReference type="EC" id="1.14.15.7"/>
    </reaction>
</comment>
<dbReference type="Pfam" id="PF00848">
    <property type="entry name" value="Ring_hydroxyl_A"/>
    <property type="match status" value="1"/>
</dbReference>
<organism evidence="14 15">
    <name type="scientific">Fusarium tricinctum</name>
    <dbReference type="NCBI Taxonomy" id="61284"/>
    <lineage>
        <taxon>Eukaryota</taxon>
        <taxon>Fungi</taxon>
        <taxon>Dikarya</taxon>
        <taxon>Ascomycota</taxon>
        <taxon>Pezizomycotina</taxon>
        <taxon>Sordariomycetes</taxon>
        <taxon>Hypocreomycetidae</taxon>
        <taxon>Hypocreales</taxon>
        <taxon>Nectriaceae</taxon>
        <taxon>Fusarium</taxon>
        <taxon>Fusarium tricinctum species complex</taxon>
    </lineage>
</organism>
<dbReference type="InterPro" id="IPR036922">
    <property type="entry name" value="Rieske_2Fe-2S_sf"/>
</dbReference>
<dbReference type="SUPFAM" id="SSF55961">
    <property type="entry name" value="Bet v1-like"/>
    <property type="match status" value="1"/>
</dbReference>
<evidence type="ECO:0000313" key="15">
    <source>
        <dbReference type="Proteomes" id="UP000813427"/>
    </source>
</evidence>
<dbReference type="InterPro" id="IPR001663">
    <property type="entry name" value="Rng_hydr_dOase-A"/>
</dbReference>
<keyword evidence="9" id="KW-0560">Oxidoreductase</keyword>
<accession>A0A8K0RKQ7</accession>
<dbReference type="PROSITE" id="PS51296">
    <property type="entry name" value="RIESKE"/>
    <property type="match status" value="1"/>
</dbReference>
<dbReference type="EMBL" id="JAGPXF010000008">
    <property type="protein sequence ID" value="KAH7233095.1"/>
    <property type="molecule type" value="Genomic_DNA"/>
</dbReference>
<keyword evidence="8" id="KW-0479">Metal-binding</keyword>
<comment type="cofactor">
    <cofactor evidence="1">
        <name>Fe cation</name>
        <dbReference type="ChEBI" id="CHEBI:24875"/>
    </cofactor>
</comment>
<dbReference type="GO" id="GO:0005506">
    <property type="term" value="F:iron ion binding"/>
    <property type="evidence" value="ECO:0007669"/>
    <property type="project" value="InterPro"/>
</dbReference>
<evidence type="ECO:0000256" key="5">
    <source>
        <dbReference type="ARBA" id="ARBA00012763"/>
    </source>
</evidence>
<comment type="function">
    <text evidence="2">Catalyzes the first step of the osmoprotectant glycine betaine synthesis.</text>
</comment>
<proteinExistence type="inferred from homology"/>
<keyword evidence="7" id="KW-0001">2Fe-2S</keyword>
<dbReference type="GO" id="GO:0051537">
    <property type="term" value="F:2 iron, 2 sulfur cluster binding"/>
    <property type="evidence" value="ECO:0007669"/>
    <property type="project" value="UniProtKB-KW"/>
</dbReference>
<dbReference type="CDD" id="cd03469">
    <property type="entry name" value="Rieske_RO_Alpha_N"/>
    <property type="match status" value="1"/>
</dbReference>
<evidence type="ECO:0000256" key="12">
    <source>
        <dbReference type="ARBA" id="ARBA00049097"/>
    </source>
</evidence>
<feature type="domain" description="Rieske" evidence="13">
    <location>
        <begin position="94"/>
        <end position="182"/>
    </location>
</feature>
<evidence type="ECO:0000256" key="9">
    <source>
        <dbReference type="ARBA" id="ARBA00023002"/>
    </source>
</evidence>
<dbReference type="PRINTS" id="PR00090">
    <property type="entry name" value="RNGDIOXGNASE"/>
</dbReference>
<dbReference type="PANTHER" id="PTHR43756">
    <property type="entry name" value="CHOLINE MONOOXYGENASE, CHLOROPLASTIC"/>
    <property type="match status" value="1"/>
</dbReference>
<dbReference type="Proteomes" id="UP000813427">
    <property type="component" value="Unassembled WGS sequence"/>
</dbReference>
<evidence type="ECO:0000256" key="7">
    <source>
        <dbReference type="ARBA" id="ARBA00022714"/>
    </source>
</evidence>
<reference evidence="14" key="1">
    <citation type="journal article" date="2021" name="Nat. Commun.">
        <title>Genetic determinants of endophytism in the Arabidopsis root mycobiome.</title>
        <authorList>
            <person name="Mesny F."/>
            <person name="Miyauchi S."/>
            <person name="Thiergart T."/>
            <person name="Pickel B."/>
            <person name="Atanasova L."/>
            <person name="Karlsson M."/>
            <person name="Huettel B."/>
            <person name="Barry K.W."/>
            <person name="Haridas S."/>
            <person name="Chen C."/>
            <person name="Bauer D."/>
            <person name="Andreopoulos W."/>
            <person name="Pangilinan J."/>
            <person name="LaButti K."/>
            <person name="Riley R."/>
            <person name="Lipzen A."/>
            <person name="Clum A."/>
            <person name="Drula E."/>
            <person name="Henrissat B."/>
            <person name="Kohler A."/>
            <person name="Grigoriev I.V."/>
            <person name="Martin F.M."/>
            <person name="Hacquard S."/>
        </authorList>
    </citation>
    <scope>NUCLEOTIDE SEQUENCE</scope>
    <source>
        <strain evidence="14">MPI-SDFR-AT-0068</strain>
    </source>
</reference>
<keyword evidence="15" id="KW-1185">Reference proteome</keyword>
<evidence type="ECO:0000256" key="1">
    <source>
        <dbReference type="ARBA" id="ARBA00001962"/>
    </source>
</evidence>
<name>A0A8K0RKQ7_9HYPO</name>
<dbReference type="Gene3D" id="2.102.10.10">
    <property type="entry name" value="Rieske [2Fe-2S] iron-sulphur domain"/>
    <property type="match status" value="1"/>
</dbReference>
<evidence type="ECO:0000256" key="11">
    <source>
        <dbReference type="ARBA" id="ARBA00023014"/>
    </source>
</evidence>
<keyword evidence="11" id="KW-0411">Iron-sulfur</keyword>
<comment type="similarity">
    <text evidence="4">Belongs to the choline monooxygenase family.</text>
</comment>
<dbReference type="OrthoDB" id="426882at2759"/>
<gene>
    <name evidence="14" type="ORF">BKA59DRAFT_487652</name>
</gene>
<evidence type="ECO:0000256" key="10">
    <source>
        <dbReference type="ARBA" id="ARBA00023004"/>
    </source>
</evidence>
<evidence type="ECO:0000259" key="13">
    <source>
        <dbReference type="PROSITE" id="PS51296"/>
    </source>
</evidence>
<evidence type="ECO:0000256" key="4">
    <source>
        <dbReference type="ARBA" id="ARBA00010848"/>
    </source>
</evidence>
<protein>
    <recommendedName>
        <fullName evidence="6">Choline monooxygenase, chloroplastic</fullName>
        <ecNumber evidence="5">1.14.15.7</ecNumber>
    </recommendedName>
</protein>
<dbReference type="SUPFAM" id="SSF50022">
    <property type="entry name" value="ISP domain"/>
    <property type="match status" value="1"/>
</dbReference>
<dbReference type="Gene3D" id="3.90.380.10">
    <property type="entry name" value="Naphthalene 1,2-dioxygenase Alpha Subunit, Chain A, domain 1"/>
    <property type="match status" value="2"/>
</dbReference>
<dbReference type="Pfam" id="PF00355">
    <property type="entry name" value="Rieske"/>
    <property type="match status" value="1"/>
</dbReference>
<evidence type="ECO:0000256" key="3">
    <source>
        <dbReference type="ARBA" id="ARBA00004866"/>
    </source>
</evidence>
<comment type="pathway">
    <text evidence="3">Amine and polyamine biosynthesis; betaine biosynthesis via choline pathway; betaine aldehyde from choline (monooxygenase route): step 1/1.</text>
</comment>
<dbReference type="AlphaFoldDB" id="A0A8K0RKQ7"/>
<dbReference type="GO" id="GO:0019133">
    <property type="term" value="F:choline monooxygenase activity"/>
    <property type="evidence" value="ECO:0007669"/>
    <property type="project" value="UniProtKB-EC"/>
</dbReference>
<keyword evidence="10" id="KW-0408">Iron</keyword>
<sequence length="456" mass="52489">MSVYKKAATPRSKPIFTYQVLKDLLSIPHITTFTTNLSDIYTTQNKMNKIKLHIESDNFTETSHRTPVRALPSTWYTSPEMFELEKRAVFSKKWLLITHQNRLAKAGDWLKFNVTGYEFVVSRDRKGNLNAFHNVCRHRAFPVVQGGTQGNSSIFACKYHGWSYGLSGNLAKAPNYDQLEGFDKSQNGLFKIHLKVDAYGFVWVNLDSSENPEPWTRYFDGIDQQERLKNVNFEDYTLDNEYSMEGAYNWKILADNFNECYHCPTTHPDLPTLADLGKTKCDTDKGWIKHSSVQTEEQKKDGLGLASTYFYPNNSVVVLPHFMMIQRFVPMSANHSSMHYQIFRNKNSSDKDFHLIADMYRRVVSEDKDLCIGAQRNLEAGIFVSGELHPRLEHGPLSFQEGHREAIRDHVQLEKELGRQIWPARQRLPPTAVENKEDEELCSSLACGSLQEVLAW</sequence>
<evidence type="ECO:0000256" key="6">
    <source>
        <dbReference type="ARBA" id="ARBA00014931"/>
    </source>
</evidence>
<dbReference type="InterPro" id="IPR017941">
    <property type="entry name" value="Rieske_2Fe-2S"/>
</dbReference>
<evidence type="ECO:0000313" key="14">
    <source>
        <dbReference type="EMBL" id="KAH7233095.1"/>
    </source>
</evidence>
<dbReference type="EC" id="1.14.15.7" evidence="5"/>